<dbReference type="Pfam" id="PF18759">
    <property type="entry name" value="Plavaka"/>
    <property type="match status" value="1"/>
</dbReference>
<feature type="compositionally biased region" description="Low complexity" evidence="1">
    <location>
        <begin position="556"/>
        <end position="575"/>
    </location>
</feature>
<feature type="compositionally biased region" description="Acidic residues" evidence="1">
    <location>
        <begin position="1010"/>
        <end position="1067"/>
    </location>
</feature>
<sequence length="1067" mass="120658">MNWMWSGSVMKSVAECPKLIAFLVSDNFVKEDLIGFDLKAETARWDKELAGNSVGDALGNASGVKDGWREVSVDIEVPDGKKHAPDDPISTFSVPGLHYRNLTQTIRSALEDRSSRFFHYTPFKQFWQPTPDETPQRIYDEIYSSPAFIEAHEKIQRQPAEPGCTLERVVVALMGWSDSTHLANFGTASLWPLYLWFGNQSKWVRGKPRAGACHHVAYMPKLPDNFFDWFTDETGHAPSAEVLTHCRRELMHAIWQLLLDDEFLEACQHGIVVECPDGISRRFYFRFFTYSADYPEKVLLATIRNLGKCPCPRCLVTKDKLDQVGTVRDDKTRVNARRVDDEERRGYVQIARDWIYRTGRIIRSAKVEGLLAAKSLVPTVNAFSSLASYGWDIFTMLVVDFMHEFELGVWKAVFTHLIRILVAYGGDAVQALNDRYRQVPTFGSATIRRFSNNASAMKKLAAHNFEDLLQCALPVFEGLLGDPHNDIVLDLLFILAYWHALAKLRLHTEFTLSKLDEVTKSLGRQLRYFTRVTCAAFTTKELPREEAARGRRNAKKAATASAAGNPAPKKPAAGSKVKTFNMETYKGHSLGDYVRTIKFFGTVDSYSTQPGELEHRRVKRYYARTNKNDAVGQITQLERRETALRKMAQAEVPPIATIEDPTPVEPEPGRKRKRKSRAAPKKTQPYLDFTESESLPYTPPEVHFHISQSRNFHCNIPTWLAENAGDPAICDFFPKLREHLLGRFLHPNWSGHAGEFTLAEQAKVLIVSNRLYRHKVMRINYTSYDMHRGQDSVNPRTHADILMLAPENADGSDPEHPFTYARIIGVFHVDALHNIPGASQVPIPLSFLWVRNFRMDRTYKGGFKRRRYHRVEFVPDSEAGAYGFVNPDEVIRASHLIPAFAHGATEEFPYASLAQHKDEYQDWNYYYVNFFADRDMFMRYLGGGVGHYQVPVSDDGPDEMDVDDAREDSDTTPEDAEDASAAGAGAGGDSDDESDDEPVKHAEANKSGDATDEESDDEGDPWADNSDEEDDGEDDEADDEDEDFGPEDGEDGRDEDSAPADFGYDEL</sequence>
<name>A0AAD6XUB7_9AGAR</name>
<reference evidence="2" key="1">
    <citation type="submission" date="2023-03" db="EMBL/GenBank/DDBJ databases">
        <title>Massive genome expansion in bonnet fungi (Mycena s.s.) driven by repeated elements and novel gene families across ecological guilds.</title>
        <authorList>
            <consortium name="Lawrence Berkeley National Laboratory"/>
            <person name="Harder C.B."/>
            <person name="Miyauchi S."/>
            <person name="Viragh M."/>
            <person name="Kuo A."/>
            <person name="Thoen E."/>
            <person name="Andreopoulos B."/>
            <person name="Lu D."/>
            <person name="Skrede I."/>
            <person name="Drula E."/>
            <person name="Henrissat B."/>
            <person name="Morin E."/>
            <person name="Kohler A."/>
            <person name="Barry K."/>
            <person name="LaButti K."/>
            <person name="Morin E."/>
            <person name="Salamov A."/>
            <person name="Lipzen A."/>
            <person name="Mereny Z."/>
            <person name="Hegedus B."/>
            <person name="Baldrian P."/>
            <person name="Stursova M."/>
            <person name="Weitz H."/>
            <person name="Taylor A."/>
            <person name="Grigoriev I.V."/>
            <person name="Nagy L.G."/>
            <person name="Martin F."/>
            <person name="Kauserud H."/>
        </authorList>
    </citation>
    <scope>NUCLEOTIDE SEQUENCE</scope>
    <source>
        <strain evidence="2">CBHHK173m</strain>
    </source>
</reference>
<evidence type="ECO:0000256" key="1">
    <source>
        <dbReference type="SAM" id="MobiDB-lite"/>
    </source>
</evidence>
<feature type="region of interest" description="Disordered" evidence="1">
    <location>
        <begin position="655"/>
        <end position="692"/>
    </location>
</feature>
<comment type="caution">
    <text evidence="2">The sequence shown here is derived from an EMBL/GenBank/DDBJ whole genome shotgun (WGS) entry which is preliminary data.</text>
</comment>
<feature type="compositionally biased region" description="Acidic residues" evidence="1">
    <location>
        <begin position="955"/>
        <end position="978"/>
    </location>
</feature>
<proteinExistence type="predicted"/>
<dbReference type="InterPro" id="IPR041078">
    <property type="entry name" value="Plavaka"/>
</dbReference>
<evidence type="ECO:0000313" key="2">
    <source>
        <dbReference type="EMBL" id="KAJ7093326.1"/>
    </source>
</evidence>
<dbReference type="Proteomes" id="UP001222325">
    <property type="component" value="Unassembled WGS sequence"/>
</dbReference>
<dbReference type="EMBL" id="JARJCN010000016">
    <property type="protein sequence ID" value="KAJ7093326.1"/>
    <property type="molecule type" value="Genomic_DNA"/>
</dbReference>
<accession>A0AAD6XUB7</accession>
<feature type="compositionally biased region" description="Basic and acidic residues" evidence="1">
    <location>
        <begin position="997"/>
        <end position="1006"/>
    </location>
</feature>
<gene>
    <name evidence="2" type="ORF">B0H15DRAFT_938400</name>
</gene>
<feature type="compositionally biased region" description="Basic residues" evidence="1">
    <location>
        <begin position="670"/>
        <end position="680"/>
    </location>
</feature>
<evidence type="ECO:0000313" key="3">
    <source>
        <dbReference type="Proteomes" id="UP001222325"/>
    </source>
</evidence>
<dbReference type="AlphaFoldDB" id="A0AAD6XUB7"/>
<feature type="region of interest" description="Disordered" evidence="1">
    <location>
        <begin position="950"/>
        <end position="1067"/>
    </location>
</feature>
<keyword evidence="3" id="KW-1185">Reference proteome</keyword>
<feature type="region of interest" description="Disordered" evidence="1">
    <location>
        <begin position="544"/>
        <end position="575"/>
    </location>
</feature>
<protein>
    <submittedName>
        <fullName evidence="2">Uncharacterized protein</fullName>
    </submittedName>
</protein>
<organism evidence="2 3">
    <name type="scientific">Mycena belliarum</name>
    <dbReference type="NCBI Taxonomy" id="1033014"/>
    <lineage>
        <taxon>Eukaryota</taxon>
        <taxon>Fungi</taxon>
        <taxon>Dikarya</taxon>
        <taxon>Basidiomycota</taxon>
        <taxon>Agaricomycotina</taxon>
        <taxon>Agaricomycetes</taxon>
        <taxon>Agaricomycetidae</taxon>
        <taxon>Agaricales</taxon>
        <taxon>Marasmiineae</taxon>
        <taxon>Mycenaceae</taxon>
        <taxon>Mycena</taxon>
    </lineage>
</organism>